<evidence type="ECO:0000313" key="2">
    <source>
        <dbReference type="Proteomes" id="UP001556367"/>
    </source>
</evidence>
<dbReference type="Proteomes" id="UP001556367">
    <property type="component" value="Unassembled WGS sequence"/>
</dbReference>
<sequence length="119" mass="13241">MSKSEPPSPGSLLVILTIVIRFRCLTELKNAFCGAGIASLQNLDDRGWVPGLQANVLVANHDTERQDDSLNAKSPANAYTLAMIFSLAYPYGKPSILSSYEFSDKDVRARNLSRPRRRW</sequence>
<evidence type="ECO:0000313" key="1">
    <source>
        <dbReference type="EMBL" id="KAL0954518.1"/>
    </source>
</evidence>
<reference evidence="2" key="1">
    <citation type="submission" date="2024-06" db="EMBL/GenBank/DDBJ databases">
        <title>Multi-omics analyses provide insights into the biosynthesis of the anticancer antibiotic pleurotin in Hohenbuehelia grisea.</title>
        <authorList>
            <person name="Weaver J.A."/>
            <person name="Alberti F."/>
        </authorList>
    </citation>
    <scope>NUCLEOTIDE SEQUENCE [LARGE SCALE GENOMIC DNA]</scope>
    <source>
        <strain evidence="2">T-177</strain>
    </source>
</reference>
<name>A0ABR3JGM8_9AGAR</name>
<dbReference type="EMBL" id="JASNQZ010000007">
    <property type="protein sequence ID" value="KAL0954518.1"/>
    <property type="molecule type" value="Genomic_DNA"/>
</dbReference>
<dbReference type="SUPFAM" id="SSF51445">
    <property type="entry name" value="(Trans)glycosidases"/>
    <property type="match status" value="1"/>
</dbReference>
<gene>
    <name evidence="1" type="ORF">HGRIS_003485</name>
</gene>
<accession>A0ABR3JGM8</accession>
<protein>
    <recommendedName>
        <fullName evidence="3">Alpha-amylase</fullName>
    </recommendedName>
</protein>
<dbReference type="Gene3D" id="3.20.20.80">
    <property type="entry name" value="Glycosidases"/>
    <property type="match status" value="1"/>
</dbReference>
<proteinExistence type="predicted"/>
<evidence type="ECO:0008006" key="3">
    <source>
        <dbReference type="Google" id="ProtNLM"/>
    </source>
</evidence>
<comment type="caution">
    <text evidence="1">The sequence shown here is derived from an EMBL/GenBank/DDBJ whole genome shotgun (WGS) entry which is preliminary data.</text>
</comment>
<dbReference type="InterPro" id="IPR017853">
    <property type="entry name" value="GH"/>
</dbReference>
<organism evidence="1 2">
    <name type="scientific">Hohenbuehelia grisea</name>
    <dbReference type="NCBI Taxonomy" id="104357"/>
    <lineage>
        <taxon>Eukaryota</taxon>
        <taxon>Fungi</taxon>
        <taxon>Dikarya</taxon>
        <taxon>Basidiomycota</taxon>
        <taxon>Agaricomycotina</taxon>
        <taxon>Agaricomycetes</taxon>
        <taxon>Agaricomycetidae</taxon>
        <taxon>Agaricales</taxon>
        <taxon>Pleurotineae</taxon>
        <taxon>Pleurotaceae</taxon>
        <taxon>Hohenbuehelia</taxon>
    </lineage>
</organism>
<keyword evidence="2" id="KW-1185">Reference proteome</keyword>